<dbReference type="EMBL" id="CAKKLH010000268">
    <property type="protein sequence ID" value="CAH0107312.1"/>
    <property type="molecule type" value="Genomic_DNA"/>
</dbReference>
<dbReference type="AlphaFoldDB" id="A0A8J2RPW5"/>
<reference evidence="2" key="1">
    <citation type="submission" date="2021-11" db="EMBL/GenBank/DDBJ databases">
        <authorList>
            <person name="Schell T."/>
        </authorList>
    </citation>
    <scope>NUCLEOTIDE SEQUENCE</scope>
    <source>
        <strain evidence="2">M5</strain>
    </source>
</reference>
<feature type="region of interest" description="Disordered" evidence="1">
    <location>
        <begin position="199"/>
        <end position="219"/>
    </location>
</feature>
<proteinExistence type="predicted"/>
<feature type="compositionally biased region" description="Pro residues" evidence="1">
    <location>
        <begin position="200"/>
        <end position="210"/>
    </location>
</feature>
<feature type="compositionally biased region" description="Polar residues" evidence="1">
    <location>
        <begin position="146"/>
        <end position="158"/>
    </location>
</feature>
<feature type="compositionally biased region" description="Basic and acidic residues" evidence="1">
    <location>
        <begin position="271"/>
        <end position="280"/>
    </location>
</feature>
<name>A0A8J2RPW5_9CRUS</name>
<comment type="caution">
    <text evidence="2">The sequence shown here is derived from an EMBL/GenBank/DDBJ whole genome shotgun (WGS) entry which is preliminary data.</text>
</comment>
<evidence type="ECO:0000313" key="3">
    <source>
        <dbReference type="Proteomes" id="UP000789390"/>
    </source>
</evidence>
<feature type="region of interest" description="Disordered" evidence="1">
    <location>
        <begin position="143"/>
        <end position="165"/>
    </location>
</feature>
<feature type="region of interest" description="Disordered" evidence="1">
    <location>
        <begin position="419"/>
        <end position="441"/>
    </location>
</feature>
<dbReference type="Proteomes" id="UP000789390">
    <property type="component" value="Unassembled WGS sequence"/>
</dbReference>
<protein>
    <submittedName>
        <fullName evidence="2">Uncharacterized protein</fullName>
    </submittedName>
</protein>
<organism evidence="2 3">
    <name type="scientific">Daphnia galeata</name>
    <dbReference type="NCBI Taxonomy" id="27404"/>
    <lineage>
        <taxon>Eukaryota</taxon>
        <taxon>Metazoa</taxon>
        <taxon>Ecdysozoa</taxon>
        <taxon>Arthropoda</taxon>
        <taxon>Crustacea</taxon>
        <taxon>Branchiopoda</taxon>
        <taxon>Diplostraca</taxon>
        <taxon>Cladocera</taxon>
        <taxon>Anomopoda</taxon>
        <taxon>Daphniidae</taxon>
        <taxon>Daphnia</taxon>
    </lineage>
</organism>
<evidence type="ECO:0000256" key="1">
    <source>
        <dbReference type="SAM" id="MobiDB-lite"/>
    </source>
</evidence>
<gene>
    <name evidence="2" type="ORF">DGAL_LOCUS10604</name>
</gene>
<dbReference type="OrthoDB" id="8186948at2759"/>
<accession>A0A8J2RPW5</accession>
<sequence>MSAICCAVPSLMATGGSSSLPVVYPHHHFSRPSAPLHHQNSFAFMELNSQYQQQQQQLPCHQPVDQFTSTVYGSSQQHPQQQQQQFLMPHQQAVASCQSRASRRKKFEDALTEVIPAASNGKVSQRIAQLQQSLYASCHPGHRMIQPQQQQHPSTSRPLSLDPLKDYSQPLTVDCSIEYDLPRVTRPPPGAKPLLLIARRPPPPPPPPTLPAVNQSPPQRQQWNPVIRTAHHQILMQQQQQQTSQQQFQFRPDCGYFVMNIAPVSSSSSEDSGRGTDSEQHPSASSPVYHTAVHPAANNNWMSEPQWSLIRQQQQQQLKFNQQHVKLQHPRPAEAARARVSMTTEQSGCHCCPSRSNPFPAQRWAPYNTQTSSMMAARHGCPAPASVVFQQQQQQQESWTRWNDSSVSLDQLILQTTPHYNNNNNNNHPSSSSSSLMAFHI</sequence>
<feature type="compositionally biased region" description="Low complexity" evidence="1">
    <location>
        <begin position="421"/>
        <end position="435"/>
    </location>
</feature>
<feature type="region of interest" description="Disordered" evidence="1">
    <location>
        <begin position="265"/>
        <end position="288"/>
    </location>
</feature>
<keyword evidence="3" id="KW-1185">Reference proteome</keyword>
<evidence type="ECO:0000313" key="2">
    <source>
        <dbReference type="EMBL" id="CAH0107312.1"/>
    </source>
</evidence>